<dbReference type="AlphaFoldDB" id="A0A2N0U3L9"/>
<evidence type="ECO:0000256" key="6">
    <source>
        <dbReference type="ARBA" id="ARBA00023065"/>
    </source>
</evidence>
<comment type="subcellular location">
    <subcellularLocation>
        <location evidence="1">Membrane</location>
        <topology evidence="1">Multi-pass membrane protein</topology>
    </subcellularLocation>
</comment>
<feature type="transmembrane region" description="Helical" evidence="9">
    <location>
        <begin position="100"/>
        <end position="123"/>
    </location>
</feature>
<protein>
    <submittedName>
        <fullName evidence="11">Sodium:proton antiporter</fullName>
    </submittedName>
</protein>
<feature type="transmembrane region" description="Helical" evidence="9">
    <location>
        <begin position="309"/>
        <end position="334"/>
    </location>
</feature>
<dbReference type="PANTHER" id="PTHR43562">
    <property type="entry name" value="NAPA-TYPE SODIUM/HYDROGEN ANTIPORTER"/>
    <property type="match status" value="1"/>
</dbReference>
<dbReference type="Pfam" id="PF00999">
    <property type="entry name" value="Na_H_Exchanger"/>
    <property type="match status" value="1"/>
</dbReference>
<dbReference type="PANTHER" id="PTHR43562:SF4">
    <property type="entry name" value="NA(+)_H(+) ANTIPORTER NHAS5"/>
    <property type="match status" value="1"/>
</dbReference>
<keyword evidence="3" id="KW-0050">Antiport</keyword>
<keyword evidence="7 9" id="KW-0472">Membrane</keyword>
<evidence type="ECO:0000256" key="7">
    <source>
        <dbReference type="ARBA" id="ARBA00023136"/>
    </source>
</evidence>
<evidence type="ECO:0000313" key="11">
    <source>
        <dbReference type="EMBL" id="PKD21621.1"/>
    </source>
</evidence>
<evidence type="ECO:0000256" key="8">
    <source>
        <dbReference type="SAM" id="Coils"/>
    </source>
</evidence>
<feature type="transmembrane region" description="Helical" evidence="9">
    <location>
        <begin position="42"/>
        <end position="59"/>
    </location>
</feature>
<evidence type="ECO:0000256" key="1">
    <source>
        <dbReference type="ARBA" id="ARBA00004141"/>
    </source>
</evidence>
<dbReference type="SUPFAM" id="SSF52402">
    <property type="entry name" value="Adenine nucleotide alpha hydrolases-like"/>
    <property type="match status" value="1"/>
</dbReference>
<evidence type="ECO:0000259" key="10">
    <source>
        <dbReference type="Pfam" id="PF00999"/>
    </source>
</evidence>
<comment type="caution">
    <text evidence="11">The sequence shown here is derived from an EMBL/GenBank/DDBJ whole genome shotgun (WGS) entry which is preliminary data.</text>
</comment>
<evidence type="ECO:0000256" key="3">
    <source>
        <dbReference type="ARBA" id="ARBA00022449"/>
    </source>
</evidence>
<keyword evidence="5 9" id="KW-1133">Transmembrane helix</keyword>
<accession>A0A2N0U3L9</accession>
<reference evidence="11 12" key="1">
    <citation type="submission" date="2015-10" db="EMBL/GenBank/DDBJ databases">
        <title>Draft genome sequence of Salegentibacter salinarum KCTC 12975.</title>
        <authorList>
            <person name="Lin W."/>
            <person name="Zheng Q."/>
        </authorList>
    </citation>
    <scope>NUCLEOTIDE SEQUENCE [LARGE SCALE GENOMIC DNA]</scope>
    <source>
        <strain evidence="11 12">KCTC 12975</strain>
    </source>
</reference>
<feature type="transmembrane region" description="Helical" evidence="9">
    <location>
        <begin position="231"/>
        <end position="248"/>
    </location>
</feature>
<sequence length="679" mass="75202">MNEFLEILKHEFELPLSNPVLVFALILLIILVSPVLLRRIKIPGIIVLIISGIIIGPYGTGLLEQNTAIDLFSKIGLLYIMFIAGLELDMNQFKVNRNKSLLFGLFTFAIPLIVGYPVCYYLLGYDFNASFLTASMFATHTLIAYPIVSKMGVSKNEAIAITVGGTILTDTAVLIILAVIMGNAQDGGLTMDFWIRLVVSLTIFCGIMFYLVPKIAKWFFTRLEKEKHSHYIFVLTVVFLAAFLAELAGVEDIIGAFLAGLALNRLIPHSSALMNRIEFMGNSLFIPFFLISVGMLVDISVILSGYMAIVVALTLSAVALFGKWAAAFFTQLVFKYCAAQRKVIFGLSSGHAAATLAVIIVGFNAGIIDKNILNGTIILILITSIIATFATEKAAEKLLLENQESDPEVIKNSENYKKESILLPLANIVNFEKLLEFAILIKDKVSDNPVSILSVVPNDEEAEVNIAQAQNKLEDFVRQASASETDVDVTATIDQDVASGISRKSREIIADLTVLGWPASSTNENDIIGDKMAGIIRGTRNTIFICETHTPWATHERLIVAAPQKSAEMAGFELWVKKVIKFSEELSIPILLYCDKETQTAVEKLVEKLKLRAPFEFKEFKNWEDFLIISKNLSAEDIIMFISARTGSIAHRGILEQIPQKMGMYFKENTKIIVYPREK</sequence>
<feature type="transmembrane region" description="Helical" evidence="9">
    <location>
        <begin position="129"/>
        <end position="148"/>
    </location>
</feature>
<keyword evidence="2" id="KW-0813">Transport</keyword>
<dbReference type="Gene3D" id="3.40.50.620">
    <property type="entry name" value="HUPs"/>
    <property type="match status" value="1"/>
</dbReference>
<feature type="domain" description="Cation/H+ exchanger transmembrane" evidence="10">
    <location>
        <begin position="28"/>
        <end position="391"/>
    </location>
</feature>
<dbReference type="InterPro" id="IPR038770">
    <property type="entry name" value="Na+/solute_symporter_sf"/>
</dbReference>
<feature type="coiled-coil region" evidence="8">
    <location>
        <begin position="459"/>
        <end position="486"/>
    </location>
</feature>
<feature type="transmembrane region" description="Helical" evidence="9">
    <location>
        <begin position="71"/>
        <end position="88"/>
    </location>
</feature>
<dbReference type="EMBL" id="LKTS01000001">
    <property type="protein sequence ID" value="PKD21621.1"/>
    <property type="molecule type" value="Genomic_DNA"/>
</dbReference>
<evidence type="ECO:0000313" key="12">
    <source>
        <dbReference type="Proteomes" id="UP000232673"/>
    </source>
</evidence>
<evidence type="ECO:0000256" key="2">
    <source>
        <dbReference type="ARBA" id="ARBA00022448"/>
    </source>
</evidence>
<dbReference type="Proteomes" id="UP000232673">
    <property type="component" value="Unassembled WGS sequence"/>
</dbReference>
<feature type="transmembrane region" description="Helical" evidence="9">
    <location>
        <begin position="372"/>
        <end position="390"/>
    </location>
</feature>
<organism evidence="11 12">
    <name type="scientific">Salegentibacter salinarum</name>
    <dbReference type="NCBI Taxonomy" id="447422"/>
    <lineage>
        <taxon>Bacteria</taxon>
        <taxon>Pseudomonadati</taxon>
        <taxon>Bacteroidota</taxon>
        <taxon>Flavobacteriia</taxon>
        <taxon>Flavobacteriales</taxon>
        <taxon>Flavobacteriaceae</taxon>
        <taxon>Salegentibacter</taxon>
    </lineage>
</organism>
<dbReference type="GO" id="GO:1902600">
    <property type="term" value="P:proton transmembrane transport"/>
    <property type="evidence" value="ECO:0007669"/>
    <property type="project" value="InterPro"/>
</dbReference>
<keyword evidence="8" id="KW-0175">Coiled coil</keyword>
<keyword evidence="4 9" id="KW-0812">Transmembrane</keyword>
<name>A0A2N0U3L9_9FLAO</name>
<dbReference type="Gene3D" id="1.20.1530.20">
    <property type="match status" value="1"/>
</dbReference>
<evidence type="ECO:0000256" key="4">
    <source>
        <dbReference type="ARBA" id="ARBA00022692"/>
    </source>
</evidence>
<dbReference type="InterPro" id="IPR014729">
    <property type="entry name" value="Rossmann-like_a/b/a_fold"/>
</dbReference>
<proteinExistence type="predicted"/>
<dbReference type="InterPro" id="IPR006153">
    <property type="entry name" value="Cation/H_exchanger_TM"/>
</dbReference>
<gene>
    <name evidence="11" type="ORF">APR41_01125</name>
</gene>
<dbReference type="GO" id="GO:0015297">
    <property type="term" value="F:antiporter activity"/>
    <property type="evidence" value="ECO:0007669"/>
    <property type="project" value="UniProtKB-KW"/>
</dbReference>
<keyword evidence="12" id="KW-1185">Reference proteome</keyword>
<keyword evidence="6" id="KW-0406">Ion transport</keyword>
<feature type="transmembrane region" description="Helical" evidence="9">
    <location>
        <begin position="284"/>
        <end position="303"/>
    </location>
</feature>
<feature type="transmembrane region" description="Helical" evidence="9">
    <location>
        <begin position="193"/>
        <end position="211"/>
    </location>
</feature>
<dbReference type="OrthoDB" id="9793589at2"/>
<dbReference type="RefSeq" id="WP_079711495.1">
    <property type="nucleotide sequence ID" value="NZ_FUZC01000001.1"/>
</dbReference>
<feature type="transmembrane region" description="Helical" evidence="9">
    <location>
        <begin position="20"/>
        <end position="37"/>
    </location>
</feature>
<dbReference type="GO" id="GO:0016020">
    <property type="term" value="C:membrane"/>
    <property type="evidence" value="ECO:0007669"/>
    <property type="project" value="UniProtKB-SubCell"/>
</dbReference>
<evidence type="ECO:0000256" key="9">
    <source>
        <dbReference type="SAM" id="Phobius"/>
    </source>
</evidence>
<feature type="transmembrane region" description="Helical" evidence="9">
    <location>
        <begin position="160"/>
        <end position="181"/>
    </location>
</feature>
<feature type="transmembrane region" description="Helical" evidence="9">
    <location>
        <begin position="343"/>
        <end position="366"/>
    </location>
</feature>
<evidence type="ECO:0000256" key="5">
    <source>
        <dbReference type="ARBA" id="ARBA00022989"/>
    </source>
</evidence>
<dbReference type="STRING" id="447422.SAMN05660903_00343"/>